<evidence type="ECO:0000256" key="1">
    <source>
        <dbReference type="SAM" id="Phobius"/>
    </source>
</evidence>
<dbReference type="EMBL" id="PSQE01000006">
    <property type="protein sequence ID" value="RHN52313.1"/>
    <property type="molecule type" value="Genomic_DNA"/>
</dbReference>
<dbReference type="Proteomes" id="UP000265566">
    <property type="component" value="Chromosome 6"/>
</dbReference>
<dbReference type="AlphaFoldDB" id="A0A396HI93"/>
<accession>A0A396HI93</accession>
<name>A0A396HI93_MEDTR</name>
<feature type="transmembrane region" description="Helical" evidence="1">
    <location>
        <begin position="12"/>
        <end position="34"/>
    </location>
</feature>
<organism evidence="2">
    <name type="scientific">Medicago truncatula</name>
    <name type="common">Barrel medic</name>
    <name type="synonym">Medicago tribuloides</name>
    <dbReference type="NCBI Taxonomy" id="3880"/>
    <lineage>
        <taxon>Eukaryota</taxon>
        <taxon>Viridiplantae</taxon>
        <taxon>Streptophyta</taxon>
        <taxon>Embryophyta</taxon>
        <taxon>Tracheophyta</taxon>
        <taxon>Spermatophyta</taxon>
        <taxon>Magnoliopsida</taxon>
        <taxon>eudicotyledons</taxon>
        <taxon>Gunneridae</taxon>
        <taxon>Pentapetalae</taxon>
        <taxon>rosids</taxon>
        <taxon>fabids</taxon>
        <taxon>Fabales</taxon>
        <taxon>Fabaceae</taxon>
        <taxon>Papilionoideae</taxon>
        <taxon>50 kb inversion clade</taxon>
        <taxon>NPAAA clade</taxon>
        <taxon>Hologalegina</taxon>
        <taxon>IRL clade</taxon>
        <taxon>Trifolieae</taxon>
        <taxon>Medicago</taxon>
    </lineage>
</organism>
<keyword evidence="1" id="KW-0812">Transmembrane</keyword>
<dbReference type="Gramene" id="rna36975">
    <property type="protein sequence ID" value="RHN52313.1"/>
    <property type="gene ID" value="gene36975"/>
</dbReference>
<reference evidence="2" key="1">
    <citation type="journal article" date="2018" name="Nat. Plants">
        <title>Whole-genome landscape of Medicago truncatula symbiotic genes.</title>
        <authorList>
            <person name="Pecrix Y."/>
            <person name="Gamas P."/>
            <person name="Carrere S."/>
        </authorList>
    </citation>
    <scope>NUCLEOTIDE SEQUENCE</scope>
    <source>
        <tissue evidence="2">Leaves</tissue>
    </source>
</reference>
<gene>
    <name evidence="2" type="ORF">MtrunA17_Chr6g0479171</name>
</gene>
<evidence type="ECO:0000313" key="2">
    <source>
        <dbReference type="EMBL" id="RHN52313.1"/>
    </source>
</evidence>
<evidence type="ECO:0008006" key="3">
    <source>
        <dbReference type="Google" id="ProtNLM"/>
    </source>
</evidence>
<proteinExistence type="predicted"/>
<keyword evidence="1" id="KW-1133">Transmembrane helix</keyword>
<sequence>MDIHITEFDSCSWFGFVSIFFSPFLCGLAVPVCLPVDNGVLYLVEYRGWVSLFCVVLGDVCVDGDVGGSRCCWCCFALTVRWWLLVLGWELGCFRLLVLVVVMLNEELVVFWRGFDRFDDFLEEFWSVLEGFGVSIGGYVFEICVNGV</sequence>
<feature type="transmembrane region" description="Helical" evidence="1">
    <location>
        <begin position="82"/>
        <end position="105"/>
    </location>
</feature>
<comment type="caution">
    <text evidence="2">The sequence shown here is derived from an EMBL/GenBank/DDBJ whole genome shotgun (WGS) entry which is preliminary data.</text>
</comment>
<protein>
    <recommendedName>
        <fullName evidence="3">Transmembrane protein</fullName>
    </recommendedName>
</protein>
<keyword evidence="1" id="KW-0472">Membrane</keyword>